<evidence type="ECO:0000313" key="2">
    <source>
        <dbReference type="Proteomes" id="UP000242877"/>
    </source>
</evidence>
<dbReference type="EMBL" id="AZGZ01000002">
    <property type="protein sequence ID" value="KZZ96932.1"/>
    <property type="molecule type" value="Genomic_DNA"/>
</dbReference>
<accession>A0A162IPM2</accession>
<sequence>MVKNGVVKVWDDDISETGENGGYTVPRATSTSRPVCDWRVRMPGWVMGPG</sequence>
<name>A0A162IPM2_9EURO</name>
<proteinExistence type="predicted"/>
<dbReference type="AlphaFoldDB" id="A0A162IPM2"/>
<comment type="caution">
    <text evidence="1">The sequence shown here is derived from an EMBL/GenBank/DDBJ whole genome shotgun (WGS) entry which is preliminary data.</text>
</comment>
<evidence type="ECO:0000313" key="1">
    <source>
        <dbReference type="EMBL" id="KZZ96932.1"/>
    </source>
</evidence>
<dbReference type="VEuPathDB" id="FungiDB:AAP_00575"/>
<keyword evidence="2" id="KW-1185">Reference proteome</keyword>
<reference evidence="1 2" key="1">
    <citation type="journal article" date="2016" name="Genome Biol. Evol.">
        <title>Divergent and convergent evolution of fungal pathogenicity.</title>
        <authorList>
            <person name="Shang Y."/>
            <person name="Xiao G."/>
            <person name="Zheng P."/>
            <person name="Cen K."/>
            <person name="Zhan S."/>
            <person name="Wang C."/>
        </authorList>
    </citation>
    <scope>NUCLEOTIDE SEQUENCE [LARGE SCALE GENOMIC DNA]</scope>
    <source>
        <strain evidence="1 2">ARSEF 7405</strain>
    </source>
</reference>
<organism evidence="1 2">
    <name type="scientific">Ascosphaera apis ARSEF 7405</name>
    <dbReference type="NCBI Taxonomy" id="392613"/>
    <lineage>
        <taxon>Eukaryota</taxon>
        <taxon>Fungi</taxon>
        <taxon>Dikarya</taxon>
        <taxon>Ascomycota</taxon>
        <taxon>Pezizomycotina</taxon>
        <taxon>Eurotiomycetes</taxon>
        <taxon>Eurotiomycetidae</taxon>
        <taxon>Onygenales</taxon>
        <taxon>Ascosphaeraceae</taxon>
        <taxon>Ascosphaera</taxon>
    </lineage>
</organism>
<protein>
    <submittedName>
        <fullName evidence="1">Uncharacterized protein</fullName>
    </submittedName>
</protein>
<gene>
    <name evidence="1" type="ORF">AAP_00575</name>
</gene>
<dbReference type="Proteomes" id="UP000242877">
    <property type="component" value="Unassembled WGS sequence"/>
</dbReference>